<dbReference type="Gene3D" id="2.30.110.10">
    <property type="entry name" value="Electron Transport, Fmn-binding Protein, Chain A"/>
    <property type="match status" value="1"/>
</dbReference>
<dbReference type="PIRSF" id="PIRSF018747">
    <property type="entry name" value="UCP018747"/>
    <property type="match status" value="1"/>
</dbReference>
<proteinExistence type="predicted"/>
<dbReference type="InterPro" id="IPR049288">
    <property type="entry name" value="DUF447_C"/>
</dbReference>
<protein>
    <recommendedName>
        <fullName evidence="5">DUF447 family protein</fullName>
    </recommendedName>
</protein>
<evidence type="ECO:0008006" key="5">
    <source>
        <dbReference type="Google" id="ProtNLM"/>
    </source>
</evidence>
<dbReference type="RefSeq" id="WP_069582729.1">
    <property type="nucleotide sequence ID" value="NZ_LMVM01000023.1"/>
</dbReference>
<evidence type="ECO:0000313" key="3">
    <source>
        <dbReference type="EMBL" id="PAV04437.1"/>
    </source>
</evidence>
<dbReference type="OrthoDB" id="146030at2157"/>
<comment type="caution">
    <text evidence="3">The sequence shown here is derived from an EMBL/GenBank/DDBJ whole genome shotgun (WGS) entry which is preliminary data.</text>
</comment>
<evidence type="ECO:0000259" key="2">
    <source>
        <dbReference type="Pfam" id="PF20766"/>
    </source>
</evidence>
<evidence type="ECO:0000313" key="4">
    <source>
        <dbReference type="Proteomes" id="UP000217784"/>
    </source>
</evidence>
<feature type="domain" description="DUF447" evidence="2">
    <location>
        <begin position="145"/>
        <end position="198"/>
    </location>
</feature>
<dbReference type="Proteomes" id="UP000217784">
    <property type="component" value="Unassembled WGS sequence"/>
</dbReference>
<keyword evidence="4" id="KW-1185">Reference proteome</keyword>
<dbReference type="InterPro" id="IPR007386">
    <property type="entry name" value="DUF447_N"/>
</dbReference>
<dbReference type="Pfam" id="PF04289">
    <property type="entry name" value="DUF447_N"/>
    <property type="match status" value="1"/>
</dbReference>
<dbReference type="EMBL" id="LMVM01000023">
    <property type="protein sequence ID" value="PAV04437.1"/>
    <property type="molecule type" value="Genomic_DNA"/>
</dbReference>
<evidence type="ECO:0000259" key="1">
    <source>
        <dbReference type="Pfam" id="PF04289"/>
    </source>
</evidence>
<dbReference type="AlphaFoldDB" id="A0A2A2H4Z4"/>
<sequence>MQDLSSIKMENGLLYETIITTKNSDGTPNAAPVGVVCKNGSKIILYLSEAVHTLQNIKNNGHFIVNILKDPIIFTKSIMGELSPDCFKNHLNDLYITNADAFFSATVIKSKEIEKGHKIGNSKLTIITAEVNEIIIKNKNVEPLNRANFAIIESLIYLCRINIVDNKTAQMYLERINEMSRLVTRVGSTEHKKAMKEIISSI</sequence>
<dbReference type="InterPro" id="IPR012349">
    <property type="entry name" value="Split_barrel_FMN-bd"/>
</dbReference>
<organism evidence="3 4">
    <name type="scientific">Methanobacterium bryantii</name>
    <dbReference type="NCBI Taxonomy" id="2161"/>
    <lineage>
        <taxon>Archaea</taxon>
        <taxon>Methanobacteriati</taxon>
        <taxon>Methanobacteriota</taxon>
        <taxon>Methanomada group</taxon>
        <taxon>Methanobacteria</taxon>
        <taxon>Methanobacteriales</taxon>
        <taxon>Methanobacteriaceae</taxon>
        <taxon>Methanobacterium</taxon>
    </lineage>
</organism>
<feature type="domain" description="DUF447" evidence="1">
    <location>
        <begin position="15"/>
        <end position="128"/>
    </location>
</feature>
<reference evidence="3 4" key="1">
    <citation type="journal article" date="2017" name="BMC Genomics">
        <title>Genomic analysis of methanogenic archaea reveals a shift towards energy conservation.</title>
        <authorList>
            <person name="Gilmore S.P."/>
            <person name="Henske J.K."/>
            <person name="Sexton J.A."/>
            <person name="Solomon K.V."/>
            <person name="Seppala S."/>
            <person name="Yoo J.I."/>
            <person name="Huyett L.M."/>
            <person name="Pressman A."/>
            <person name="Cogan J.Z."/>
            <person name="Kivenson V."/>
            <person name="Peng X."/>
            <person name="Tan Y."/>
            <person name="Valentine D.L."/>
            <person name="O'Malley M.A."/>
        </authorList>
    </citation>
    <scope>NUCLEOTIDE SEQUENCE [LARGE SCALE GENOMIC DNA]</scope>
    <source>
        <strain evidence="3 4">M.o.H.</strain>
    </source>
</reference>
<dbReference type="InterPro" id="IPR016733">
    <property type="entry name" value="UCP018747"/>
</dbReference>
<dbReference type="Gene3D" id="1.20.58.290">
    <property type="entry name" value="Hypothetical membrane protein ta0354_69_121"/>
    <property type="match status" value="1"/>
</dbReference>
<dbReference type="Pfam" id="PF20766">
    <property type="entry name" value="DUF447_C"/>
    <property type="match status" value="1"/>
</dbReference>
<dbReference type="SUPFAM" id="SSF50475">
    <property type="entry name" value="FMN-binding split barrel"/>
    <property type="match status" value="1"/>
</dbReference>
<gene>
    <name evidence="3" type="ORF">ASJ80_06250</name>
</gene>
<name>A0A2A2H4Z4_METBR</name>
<accession>A0A2A2H4Z4</accession>